<evidence type="ECO:0000313" key="1">
    <source>
        <dbReference type="EMBL" id="KND99349.1"/>
    </source>
</evidence>
<dbReference type="Proteomes" id="UP000037122">
    <property type="component" value="Unassembled WGS sequence"/>
</dbReference>
<evidence type="ECO:0000313" key="2">
    <source>
        <dbReference type="Proteomes" id="UP000037122"/>
    </source>
</evidence>
<dbReference type="AlphaFoldDB" id="A0A0L0NZB9"/>
<dbReference type="EMBL" id="LGST01000025">
    <property type="protein sequence ID" value="KND99349.1"/>
    <property type="molecule type" value="Genomic_DNA"/>
</dbReference>
<sequence length="39" mass="4274">MGLNLLKFPFPMEPAVGKGIKGVTFLPFFVLPPQQSAQQ</sequence>
<proteinExistence type="predicted"/>
<comment type="caution">
    <text evidence="1">The sequence shown here is derived from an EMBL/GenBank/DDBJ whole genome shotgun (WGS) entry which is preliminary data.</text>
</comment>
<accession>A0A0L0NZB9</accession>
<organism evidence="1 2">
    <name type="scientific">Candidozyma auris</name>
    <name type="common">Yeast</name>
    <name type="synonym">Candida auris</name>
    <dbReference type="NCBI Taxonomy" id="498019"/>
    <lineage>
        <taxon>Eukaryota</taxon>
        <taxon>Fungi</taxon>
        <taxon>Dikarya</taxon>
        <taxon>Ascomycota</taxon>
        <taxon>Saccharomycotina</taxon>
        <taxon>Pichiomycetes</taxon>
        <taxon>Metschnikowiaceae</taxon>
        <taxon>Candidozyma</taxon>
    </lineage>
</organism>
<reference evidence="2" key="1">
    <citation type="journal article" date="2015" name="BMC Genomics">
        <title>Draft genome of a commonly misdiagnosed multidrug resistant pathogen Candida auris.</title>
        <authorList>
            <person name="Chatterjee S."/>
            <person name="Alampalli S.V."/>
            <person name="Nageshan R.K."/>
            <person name="Chettiar S.T."/>
            <person name="Joshi S."/>
            <person name="Tatu U.S."/>
        </authorList>
    </citation>
    <scope>NUCLEOTIDE SEQUENCE [LARGE SCALE GENOMIC DNA]</scope>
    <source>
        <strain evidence="2">6684</strain>
    </source>
</reference>
<name>A0A0L0NZB9_CANAR</name>
<gene>
    <name evidence="1" type="ORF">QG37_03896</name>
</gene>
<protein>
    <submittedName>
        <fullName evidence="1">Uncharacterized protein</fullName>
    </submittedName>
</protein>